<dbReference type="PANTHER" id="PTHR43434">
    <property type="entry name" value="PHOSPHOGLYCOLATE PHOSPHATASE"/>
    <property type="match status" value="1"/>
</dbReference>
<dbReference type="InterPro" id="IPR023214">
    <property type="entry name" value="HAD_sf"/>
</dbReference>
<name>A0ABZ0J3Z5_9BURK</name>
<accession>A0ABZ0J3Z5</accession>
<dbReference type="Proteomes" id="UP001303211">
    <property type="component" value="Chromosome"/>
</dbReference>
<dbReference type="InterPro" id="IPR023198">
    <property type="entry name" value="PGP-like_dom2"/>
</dbReference>
<organism evidence="5 6">
    <name type="scientific">Diaphorobacter limosus</name>
    <dbReference type="NCBI Taxonomy" id="3036128"/>
    <lineage>
        <taxon>Bacteria</taxon>
        <taxon>Pseudomonadati</taxon>
        <taxon>Pseudomonadota</taxon>
        <taxon>Betaproteobacteria</taxon>
        <taxon>Burkholderiales</taxon>
        <taxon>Comamonadaceae</taxon>
        <taxon>Diaphorobacter</taxon>
    </lineage>
</organism>
<dbReference type="GO" id="GO:0016787">
    <property type="term" value="F:hydrolase activity"/>
    <property type="evidence" value="ECO:0007669"/>
    <property type="project" value="UniProtKB-KW"/>
</dbReference>
<keyword evidence="4" id="KW-0119">Carbohydrate metabolism</keyword>
<dbReference type="Gene3D" id="3.40.50.1000">
    <property type="entry name" value="HAD superfamily/HAD-like"/>
    <property type="match status" value="1"/>
</dbReference>
<protein>
    <submittedName>
        <fullName evidence="5">HAD-IA family hydrolase</fullName>
    </submittedName>
</protein>
<dbReference type="EMBL" id="CP136921">
    <property type="protein sequence ID" value="WOO32982.1"/>
    <property type="molecule type" value="Genomic_DNA"/>
</dbReference>
<dbReference type="RefSeq" id="WP_317702399.1">
    <property type="nucleotide sequence ID" value="NZ_CP136921.1"/>
</dbReference>
<proteinExistence type="predicted"/>
<keyword evidence="2 5" id="KW-0378">Hydrolase</keyword>
<sequence length="225" mass="24198">MTTKQFPLVRAVLFDLDGTLIDSAPDLGAAADRLRTDRGLESLPLHAYRPLAGTGARGMLSVAFGITPEHPDFPGLREEFFSNYERCIHERTEVFAGVPELVATLTQQSMKWGVVTNKMTRFTSLIAQRVALFGDAGAIVSGDSTPYSKPHPAPLFAAAEQLGLEPHECIYVGDDERDIQAGRAAGMGTVAAMYGYLGTGAMPAGWGADAMIYSPLDLLKLLKSH</sequence>
<evidence type="ECO:0000313" key="5">
    <source>
        <dbReference type="EMBL" id="WOO32982.1"/>
    </source>
</evidence>
<dbReference type="NCBIfam" id="TIGR01509">
    <property type="entry name" value="HAD-SF-IA-v3"/>
    <property type="match status" value="1"/>
</dbReference>
<gene>
    <name evidence="5" type="ORF">P4826_02325</name>
</gene>
<dbReference type="InterPro" id="IPR050155">
    <property type="entry name" value="HAD-like_hydrolase_sf"/>
</dbReference>
<evidence type="ECO:0000256" key="3">
    <source>
        <dbReference type="ARBA" id="ARBA00022842"/>
    </source>
</evidence>
<evidence type="ECO:0000256" key="1">
    <source>
        <dbReference type="ARBA" id="ARBA00022723"/>
    </source>
</evidence>
<dbReference type="PRINTS" id="PR00413">
    <property type="entry name" value="HADHALOGNASE"/>
</dbReference>
<dbReference type="NCBIfam" id="TIGR01549">
    <property type="entry name" value="HAD-SF-IA-v1"/>
    <property type="match status" value="1"/>
</dbReference>
<dbReference type="SFLD" id="SFLDS00003">
    <property type="entry name" value="Haloacid_Dehalogenase"/>
    <property type="match status" value="1"/>
</dbReference>
<keyword evidence="3" id="KW-0460">Magnesium</keyword>
<dbReference type="Gene3D" id="1.10.150.240">
    <property type="entry name" value="Putative phosphatase, domain 2"/>
    <property type="match status" value="1"/>
</dbReference>
<evidence type="ECO:0000313" key="6">
    <source>
        <dbReference type="Proteomes" id="UP001303211"/>
    </source>
</evidence>
<evidence type="ECO:0000256" key="2">
    <source>
        <dbReference type="ARBA" id="ARBA00022801"/>
    </source>
</evidence>
<keyword evidence="1" id="KW-0479">Metal-binding</keyword>
<dbReference type="PANTHER" id="PTHR43434:SF23">
    <property type="entry name" value="PHOSPHOGLYCOLATE PHOSPHATASE"/>
    <property type="match status" value="1"/>
</dbReference>
<dbReference type="SFLD" id="SFLDG01129">
    <property type="entry name" value="C1.5:_HAD__Beta-PGM__Phosphata"/>
    <property type="match status" value="1"/>
</dbReference>
<evidence type="ECO:0000256" key="4">
    <source>
        <dbReference type="ARBA" id="ARBA00023277"/>
    </source>
</evidence>
<dbReference type="SFLD" id="SFLDG01135">
    <property type="entry name" value="C1.5.6:_HAD__Beta-PGM__Phospha"/>
    <property type="match status" value="1"/>
</dbReference>
<keyword evidence="6" id="KW-1185">Reference proteome</keyword>
<dbReference type="InterPro" id="IPR006439">
    <property type="entry name" value="HAD-SF_hydro_IA"/>
</dbReference>
<dbReference type="SUPFAM" id="SSF56784">
    <property type="entry name" value="HAD-like"/>
    <property type="match status" value="1"/>
</dbReference>
<dbReference type="InterPro" id="IPR036412">
    <property type="entry name" value="HAD-like_sf"/>
</dbReference>
<dbReference type="Pfam" id="PF13419">
    <property type="entry name" value="HAD_2"/>
    <property type="match status" value="1"/>
</dbReference>
<dbReference type="InterPro" id="IPR041492">
    <property type="entry name" value="HAD_2"/>
</dbReference>
<reference evidence="5 6" key="1">
    <citation type="submission" date="2023-03" db="EMBL/GenBank/DDBJ databases">
        <title>Diaphorobacter basophil sp. nov., isolated from a sewage-treatment plant.</title>
        <authorList>
            <person name="Yang K."/>
        </authorList>
    </citation>
    <scope>NUCLEOTIDE SEQUENCE [LARGE SCALE GENOMIC DNA]</scope>
    <source>
        <strain evidence="5 6">Y-1</strain>
    </source>
</reference>